<protein>
    <submittedName>
        <fullName evidence="2">Uncharacterized protein</fullName>
    </submittedName>
</protein>
<keyword evidence="3" id="KW-1185">Reference proteome</keyword>
<feature type="compositionally biased region" description="Basic and acidic residues" evidence="1">
    <location>
        <begin position="45"/>
        <end position="55"/>
    </location>
</feature>
<evidence type="ECO:0000313" key="2">
    <source>
        <dbReference type="EMBL" id="WVY89115.1"/>
    </source>
</evidence>
<organism evidence="2 3">
    <name type="scientific">Vigna mungo</name>
    <name type="common">Black gram</name>
    <name type="synonym">Phaseolus mungo</name>
    <dbReference type="NCBI Taxonomy" id="3915"/>
    <lineage>
        <taxon>Eukaryota</taxon>
        <taxon>Viridiplantae</taxon>
        <taxon>Streptophyta</taxon>
        <taxon>Embryophyta</taxon>
        <taxon>Tracheophyta</taxon>
        <taxon>Spermatophyta</taxon>
        <taxon>Magnoliopsida</taxon>
        <taxon>eudicotyledons</taxon>
        <taxon>Gunneridae</taxon>
        <taxon>Pentapetalae</taxon>
        <taxon>rosids</taxon>
        <taxon>fabids</taxon>
        <taxon>Fabales</taxon>
        <taxon>Fabaceae</taxon>
        <taxon>Papilionoideae</taxon>
        <taxon>50 kb inversion clade</taxon>
        <taxon>NPAAA clade</taxon>
        <taxon>indigoferoid/millettioid clade</taxon>
        <taxon>Phaseoleae</taxon>
        <taxon>Vigna</taxon>
    </lineage>
</organism>
<name>A0AAQ3MDF0_VIGMU</name>
<evidence type="ECO:0000256" key="1">
    <source>
        <dbReference type="SAM" id="MobiDB-lite"/>
    </source>
</evidence>
<accession>A0AAQ3MDF0</accession>
<proteinExistence type="predicted"/>
<dbReference type="EMBL" id="CP144689">
    <property type="protein sequence ID" value="WVY89115.1"/>
    <property type="molecule type" value="Genomic_DNA"/>
</dbReference>
<keyword evidence="2" id="KW-0150">Chloroplast</keyword>
<geneLocation type="chloroplast" evidence="2"/>
<reference evidence="2 3" key="1">
    <citation type="journal article" date="2023" name="Life. Sci Alliance">
        <title>Evolutionary insights into 3D genome organization and epigenetic landscape of Vigna mungo.</title>
        <authorList>
            <person name="Junaid A."/>
            <person name="Singh B."/>
            <person name="Bhatia S."/>
        </authorList>
    </citation>
    <scope>NUCLEOTIDE SEQUENCE [LARGE SCALE GENOMIC DNA]</scope>
    <source>
        <strain evidence="2">Urdbean</strain>
    </source>
</reference>
<dbReference type="AlphaFoldDB" id="A0AAQ3MDF0"/>
<keyword evidence="2" id="KW-0934">Plastid</keyword>
<feature type="compositionally biased region" description="Polar residues" evidence="1">
    <location>
        <begin position="19"/>
        <end position="30"/>
    </location>
</feature>
<dbReference type="Proteomes" id="UP001374535">
    <property type="component" value="Chloroplast Pltd"/>
</dbReference>
<evidence type="ECO:0000313" key="3">
    <source>
        <dbReference type="Proteomes" id="UP001374535"/>
    </source>
</evidence>
<gene>
    <name evidence="2" type="ORF">V8G54_037889</name>
</gene>
<sequence length="335" mass="37797">MAIQFLPWLRRKRDPFKPSSLNKGNSSNPAGVSKRLGQWSHTSRKRDGMEKNVDRKEVPAVSLALTPMNQIVPYVPPQPSDPLMEKISRLERAVNKLSRDKYDWPKIEKLWIKRVSSNFPESQSYYSTLAKLMMKQDLDLSADDDVHSWLDALNERELSRLRMDFLRSPTPQAELVSRVIGDHFARFGGHLSQPPAPDCVLTPIQFLGQFPLRASVAYNVNPVADQFQRAFQTISFEALDKGAIEILGPYGISYTFRRLAERISQLQSGFVVRRVRYDPWPPAWSGGVLRCGKGCTAVVGALRPELFVVLAGMQVNESHPLASEVLTPLLEKGAR</sequence>
<feature type="region of interest" description="Disordered" evidence="1">
    <location>
        <begin position="14"/>
        <end position="55"/>
    </location>
</feature>